<dbReference type="InterPro" id="IPR051089">
    <property type="entry name" value="prtT"/>
</dbReference>
<dbReference type="OrthoDB" id="3163292at2759"/>
<keyword evidence="2" id="KW-0479">Metal-binding</keyword>
<dbReference type="InterPro" id="IPR001138">
    <property type="entry name" value="Zn2Cys6_DnaBD"/>
</dbReference>
<reference evidence="9 10" key="1">
    <citation type="submission" date="2015-01" db="EMBL/GenBank/DDBJ databases">
        <title>The Genome Sequence of Exophiala xenobiotica CBS118157.</title>
        <authorList>
            <consortium name="The Broad Institute Genomics Platform"/>
            <person name="Cuomo C."/>
            <person name="de Hoog S."/>
            <person name="Gorbushina A."/>
            <person name="Stielow B."/>
            <person name="Teixiera M."/>
            <person name="Abouelleil A."/>
            <person name="Chapman S.B."/>
            <person name="Priest M."/>
            <person name="Young S.K."/>
            <person name="Wortman J."/>
            <person name="Nusbaum C."/>
            <person name="Birren B."/>
        </authorList>
    </citation>
    <scope>NUCLEOTIDE SEQUENCE [LARGE SCALE GENOMIC DNA]</scope>
    <source>
        <strain evidence="9 10">CBS 118157</strain>
    </source>
</reference>
<gene>
    <name evidence="9" type="ORF">PV05_11564</name>
</gene>
<dbReference type="GO" id="GO:0000981">
    <property type="term" value="F:DNA-binding transcription factor activity, RNA polymerase II-specific"/>
    <property type="evidence" value="ECO:0007669"/>
    <property type="project" value="InterPro"/>
</dbReference>
<dbReference type="InterPro" id="IPR036864">
    <property type="entry name" value="Zn2-C6_fun-type_DNA-bd_sf"/>
</dbReference>
<dbReference type="Pfam" id="PF04082">
    <property type="entry name" value="Fungal_trans"/>
    <property type="match status" value="1"/>
</dbReference>
<sequence>MSLTTSPVFGTRVKSCTECRQQKLRCDASKDYSQPCSRCSRMRLNCVVLKSFKRTKKPTRAQLQAELDRLKQQLITSDDFEPNCTAPDPLMLPVSTGGHGNVPGDTSNNSQPGGKPFEARISRVAANDPVFLPQNTFTPDPDCQFTSSGLTMTCCQALDDFELGSNQIDDCFSLFSLHYSPKLYIFDSLMDPNACYAQCPLLFWTIVVTGARKYSKDPTILTLLGPKVIELAARSMFSHTERLPTIQAYLLLCIWPMPVDTMHKDISPVLSGAMLSLAISNGLHVQGMGQDFSRTTLEHNENECIYRANLWVLCTVSSQCTAISHGLPPPIIFDTFDLKLSQEQQLAIVPFKVRFRKKMSQTLASCVLELGRCVQLIDESGGASSVKSMIEISTWQFTQMESECPDQFSRLHLLCARLQIQGFHFFLGPLHRDDSSLVKLYLLACSVIEMAVGLDETENFSSSATAHSQKMLVLAPCTVLRIAKSHLAPVLDIERGRRAYFDNILLFRKISIQDSDLASRTTVILTQLWTSRNAFKNSDGTTDSLLLLCRSRLSMSVVFDCFWRWRREFAGQQTPYKDTQNETRAAPNQLVPSLGHPNGGTESSNHLLSSLSPNGSFPDYDWLATLDVPLDFDGCFQPEGQIPVLDTVSYEVLT</sequence>
<dbReference type="GO" id="GO:0008270">
    <property type="term" value="F:zinc ion binding"/>
    <property type="evidence" value="ECO:0007669"/>
    <property type="project" value="InterPro"/>
</dbReference>
<dbReference type="PROSITE" id="PS00463">
    <property type="entry name" value="ZN2_CY6_FUNGAL_1"/>
    <property type="match status" value="1"/>
</dbReference>
<dbReference type="GeneID" id="25333472"/>
<dbReference type="GO" id="GO:0006351">
    <property type="term" value="P:DNA-templated transcription"/>
    <property type="evidence" value="ECO:0007669"/>
    <property type="project" value="InterPro"/>
</dbReference>
<feature type="region of interest" description="Disordered" evidence="7">
    <location>
        <begin position="588"/>
        <end position="608"/>
    </location>
</feature>
<dbReference type="Proteomes" id="UP000054342">
    <property type="component" value="Unassembled WGS sequence"/>
</dbReference>
<evidence type="ECO:0000256" key="7">
    <source>
        <dbReference type="SAM" id="MobiDB-lite"/>
    </source>
</evidence>
<dbReference type="HOGENOM" id="CLU_011455_2_1_1"/>
<evidence type="ECO:0000256" key="3">
    <source>
        <dbReference type="ARBA" id="ARBA00023015"/>
    </source>
</evidence>
<proteinExistence type="predicted"/>
<dbReference type="SMART" id="SM00066">
    <property type="entry name" value="GAL4"/>
    <property type="match status" value="1"/>
</dbReference>
<dbReference type="InterPro" id="IPR007219">
    <property type="entry name" value="XnlR_reg_dom"/>
</dbReference>
<evidence type="ECO:0000259" key="8">
    <source>
        <dbReference type="PROSITE" id="PS50048"/>
    </source>
</evidence>
<dbReference type="GO" id="GO:0000976">
    <property type="term" value="F:transcription cis-regulatory region binding"/>
    <property type="evidence" value="ECO:0007669"/>
    <property type="project" value="TreeGrafter"/>
</dbReference>
<comment type="subcellular location">
    <subcellularLocation>
        <location evidence="1">Nucleus</location>
    </subcellularLocation>
</comment>
<dbReference type="CDD" id="cd12148">
    <property type="entry name" value="fungal_TF_MHR"/>
    <property type="match status" value="1"/>
</dbReference>
<dbReference type="Pfam" id="PF00172">
    <property type="entry name" value="Zn_clus"/>
    <property type="match status" value="1"/>
</dbReference>
<organism evidence="9 10">
    <name type="scientific">Exophiala xenobiotica</name>
    <dbReference type="NCBI Taxonomy" id="348802"/>
    <lineage>
        <taxon>Eukaryota</taxon>
        <taxon>Fungi</taxon>
        <taxon>Dikarya</taxon>
        <taxon>Ascomycota</taxon>
        <taxon>Pezizomycotina</taxon>
        <taxon>Eurotiomycetes</taxon>
        <taxon>Chaetothyriomycetidae</taxon>
        <taxon>Chaetothyriales</taxon>
        <taxon>Herpotrichiellaceae</taxon>
        <taxon>Exophiala</taxon>
    </lineage>
</organism>
<dbReference type="AlphaFoldDB" id="A0A0D2E387"/>
<keyword evidence="4" id="KW-0238">DNA-binding</keyword>
<dbReference type="PROSITE" id="PS50048">
    <property type="entry name" value="ZN2_CY6_FUNGAL_2"/>
    <property type="match status" value="1"/>
</dbReference>
<dbReference type="CDD" id="cd00067">
    <property type="entry name" value="GAL4"/>
    <property type="match status" value="1"/>
</dbReference>
<evidence type="ECO:0000256" key="6">
    <source>
        <dbReference type="ARBA" id="ARBA00023242"/>
    </source>
</evidence>
<dbReference type="PANTHER" id="PTHR31845:SF21">
    <property type="entry name" value="REGULATORY PROTEIN LEU3"/>
    <property type="match status" value="1"/>
</dbReference>
<dbReference type="PANTHER" id="PTHR31845">
    <property type="entry name" value="FINGER DOMAIN PROTEIN, PUTATIVE-RELATED"/>
    <property type="match status" value="1"/>
</dbReference>
<keyword evidence="10" id="KW-1185">Reference proteome</keyword>
<evidence type="ECO:0000256" key="5">
    <source>
        <dbReference type="ARBA" id="ARBA00023163"/>
    </source>
</evidence>
<keyword evidence="3" id="KW-0805">Transcription regulation</keyword>
<dbReference type="EMBL" id="KN847323">
    <property type="protein sequence ID" value="KIW49933.1"/>
    <property type="molecule type" value="Genomic_DNA"/>
</dbReference>
<dbReference type="SUPFAM" id="SSF57701">
    <property type="entry name" value="Zn2/Cys6 DNA-binding domain"/>
    <property type="match status" value="1"/>
</dbReference>
<evidence type="ECO:0000256" key="1">
    <source>
        <dbReference type="ARBA" id="ARBA00004123"/>
    </source>
</evidence>
<dbReference type="RefSeq" id="XP_013310517.1">
    <property type="nucleotide sequence ID" value="XM_013455063.1"/>
</dbReference>
<name>A0A0D2E387_9EURO</name>
<accession>A0A0D2E387</accession>
<evidence type="ECO:0000256" key="2">
    <source>
        <dbReference type="ARBA" id="ARBA00022723"/>
    </source>
</evidence>
<keyword evidence="5" id="KW-0804">Transcription</keyword>
<evidence type="ECO:0000313" key="9">
    <source>
        <dbReference type="EMBL" id="KIW49933.1"/>
    </source>
</evidence>
<keyword evidence="6" id="KW-0539">Nucleus</keyword>
<dbReference type="Gene3D" id="4.10.240.10">
    <property type="entry name" value="Zn(2)-C6 fungal-type DNA-binding domain"/>
    <property type="match status" value="1"/>
</dbReference>
<evidence type="ECO:0000256" key="4">
    <source>
        <dbReference type="ARBA" id="ARBA00023125"/>
    </source>
</evidence>
<protein>
    <recommendedName>
        <fullName evidence="8">Zn(2)-C6 fungal-type domain-containing protein</fullName>
    </recommendedName>
</protein>
<dbReference type="GO" id="GO:0005634">
    <property type="term" value="C:nucleus"/>
    <property type="evidence" value="ECO:0007669"/>
    <property type="project" value="UniProtKB-SubCell"/>
</dbReference>
<feature type="domain" description="Zn(2)-C6 fungal-type" evidence="8">
    <location>
        <begin position="15"/>
        <end position="48"/>
    </location>
</feature>
<evidence type="ECO:0000313" key="10">
    <source>
        <dbReference type="Proteomes" id="UP000054342"/>
    </source>
</evidence>